<dbReference type="Gene3D" id="3.40.50.2000">
    <property type="entry name" value="Glycogen Phosphorylase B"/>
    <property type="match status" value="2"/>
</dbReference>
<dbReference type="Pfam" id="PF13439">
    <property type="entry name" value="Glyco_transf_4"/>
    <property type="match status" value="1"/>
</dbReference>
<dbReference type="FunFam" id="3.40.50.2000:FF:000119">
    <property type="entry name" value="Glycosyl transferase group 1"/>
    <property type="match status" value="1"/>
</dbReference>
<dbReference type="CDD" id="cd03809">
    <property type="entry name" value="GT4_MtfB-like"/>
    <property type="match status" value="1"/>
</dbReference>
<proteinExistence type="predicted"/>
<accession>A0A8J6MXH7</accession>
<evidence type="ECO:0000259" key="3">
    <source>
        <dbReference type="Pfam" id="PF13439"/>
    </source>
</evidence>
<feature type="domain" description="Glycosyl transferase family 1" evidence="2">
    <location>
        <begin position="190"/>
        <end position="344"/>
    </location>
</feature>
<evidence type="ECO:0000259" key="2">
    <source>
        <dbReference type="Pfam" id="PF00534"/>
    </source>
</evidence>
<dbReference type="EMBL" id="JACNJD010000147">
    <property type="protein sequence ID" value="MBC8176595.1"/>
    <property type="molecule type" value="Genomic_DNA"/>
</dbReference>
<evidence type="ECO:0000313" key="5">
    <source>
        <dbReference type="Proteomes" id="UP000650524"/>
    </source>
</evidence>
<sequence>MRIGVDARPLSYQLTGIGVYLKHLLDEIQKIDHQNDYYLISNGPINYDLNNPRWSKIAGRLNRKLLSTLWMQINVPIIASKMNFDLFWGSRHHLPLLLSPGIKTVVTVHDVVNRLYPGTMALPNLFVERLLMKLSLKRSDAIIADSRSTAADIEGQFGLSAKKIDTIHLGTPIFPKEPECGTGQINDLPAKYFLFVGTLDPRKNFERIFKAFELLKPLSRRLHLVIVGGEGWKNRDFLGMVAKHPLKAQIRMPGYLPRNQLVAYYRNAICLMFPSLYEGFGFPILEAMSCGTPVITSNVSSMKEVAGSAALLVNPYDTGAISDAMNRLLGDEPLRRGLIKKGFKRAAEFSWKKCADETLKIINAV</sequence>
<dbReference type="InterPro" id="IPR028098">
    <property type="entry name" value="Glyco_trans_4-like_N"/>
</dbReference>
<organism evidence="4 5">
    <name type="scientific">Candidatus Desulfacyla euxinica</name>
    <dbReference type="NCBI Taxonomy" id="2841693"/>
    <lineage>
        <taxon>Bacteria</taxon>
        <taxon>Deltaproteobacteria</taxon>
        <taxon>Candidatus Desulfacyla</taxon>
    </lineage>
</organism>
<gene>
    <name evidence="4" type="ORF">H8E19_04245</name>
</gene>
<evidence type="ECO:0000256" key="1">
    <source>
        <dbReference type="ARBA" id="ARBA00022679"/>
    </source>
</evidence>
<comment type="caution">
    <text evidence="4">The sequence shown here is derived from an EMBL/GenBank/DDBJ whole genome shotgun (WGS) entry which is preliminary data.</text>
</comment>
<dbReference type="AlphaFoldDB" id="A0A8J6MXH7"/>
<feature type="domain" description="Glycosyltransferase subfamily 4-like N-terminal" evidence="3">
    <location>
        <begin position="16"/>
        <end position="170"/>
    </location>
</feature>
<keyword evidence="1" id="KW-0808">Transferase</keyword>
<protein>
    <submittedName>
        <fullName evidence="4">Glycosyltransferase family 4 protein</fullName>
    </submittedName>
</protein>
<dbReference type="GO" id="GO:0016757">
    <property type="term" value="F:glycosyltransferase activity"/>
    <property type="evidence" value="ECO:0007669"/>
    <property type="project" value="InterPro"/>
</dbReference>
<name>A0A8J6MXH7_9DELT</name>
<dbReference type="PANTHER" id="PTHR46401">
    <property type="entry name" value="GLYCOSYLTRANSFERASE WBBK-RELATED"/>
    <property type="match status" value="1"/>
</dbReference>
<dbReference type="SUPFAM" id="SSF53756">
    <property type="entry name" value="UDP-Glycosyltransferase/glycogen phosphorylase"/>
    <property type="match status" value="1"/>
</dbReference>
<dbReference type="Proteomes" id="UP000650524">
    <property type="component" value="Unassembled WGS sequence"/>
</dbReference>
<evidence type="ECO:0000313" key="4">
    <source>
        <dbReference type="EMBL" id="MBC8176595.1"/>
    </source>
</evidence>
<dbReference type="Pfam" id="PF00534">
    <property type="entry name" value="Glycos_transf_1"/>
    <property type="match status" value="1"/>
</dbReference>
<dbReference type="InterPro" id="IPR001296">
    <property type="entry name" value="Glyco_trans_1"/>
</dbReference>
<reference evidence="4 5" key="1">
    <citation type="submission" date="2020-08" db="EMBL/GenBank/DDBJ databases">
        <title>Bridging the membrane lipid divide: bacteria of the FCB group superphylum have the potential to synthesize archaeal ether lipids.</title>
        <authorList>
            <person name="Villanueva L."/>
            <person name="Von Meijenfeldt F.A.B."/>
            <person name="Westbye A.B."/>
            <person name="Yadav S."/>
            <person name="Hopmans E.C."/>
            <person name="Dutilh B.E."/>
            <person name="Sinninghe Damste J.S."/>
        </authorList>
    </citation>
    <scope>NUCLEOTIDE SEQUENCE [LARGE SCALE GENOMIC DNA]</scope>
    <source>
        <strain evidence="4">NIOZ-UU27</strain>
    </source>
</reference>
<dbReference type="PANTHER" id="PTHR46401:SF2">
    <property type="entry name" value="GLYCOSYLTRANSFERASE WBBK-RELATED"/>
    <property type="match status" value="1"/>
</dbReference>